<dbReference type="Gene3D" id="1.10.1740.10">
    <property type="match status" value="1"/>
</dbReference>
<dbReference type="PANTHER" id="PTHR47756">
    <property type="entry name" value="BLL6612 PROTEIN-RELATED"/>
    <property type="match status" value="1"/>
</dbReference>
<dbReference type="Pfam" id="PF04542">
    <property type="entry name" value="Sigma70_r2"/>
    <property type="match status" value="1"/>
</dbReference>
<comment type="similarity">
    <text evidence="1">Belongs to the sigma-70 factor family. ECF subfamily.</text>
</comment>
<keyword evidence="2" id="KW-0805">Transcription regulation</keyword>
<protein>
    <submittedName>
        <fullName evidence="9">RNA polymerase subunit sigma-24</fullName>
    </submittedName>
</protein>
<accession>A0ABX0CP88</accession>
<dbReference type="EMBL" id="JAAGUX010000049">
    <property type="protein sequence ID" value="NEW58250.1"/>
    <property type="molecule type" value="Genomic_DNA"/>
</dbReference>
<evidence type="ECO:0000259" key="8">
    <source>
        <dbReference type="Pfam" id="PF20239"/>
    </source>
</evidence>
<evidence type="ECO:0000313" key="9">
    <source>
        <dbReference type="EMBL" id="NEW58250.1"/>
    </source>
</evidence>
<dbReference type="Pfam" id="PF08281">
    <property type="entry name" value="Sigma70_r4_2"/>
    <property type="match status" value="1"/>
</dbReference>
<dbReference type="InterPro" id="IPR013325">
    <property type="entry name" value="RNA_pol_sigma_r2"/>
</dbReference>
<reference evidence="9 10" key="1">
    <citation type="submission" date="2020-01" db="EMBL/GenBank/DDBJ databases">
        <title>Genetics and antimicrobial susceptibilities of Nocardia species isolated from the soil; a comparison with species isolated from humans.</title>
        <authorList>
            <person name="Carrasco G."/>
            <person name="Monzon S."/>
            <person name="Sansegundo M."/>
            <person name="Garcia E."/>
            <person name="Garrido N."/>
            <person name="Medina M.J."/>
            <person name="Villalon P."/>
            <person name="Ramirez-Arocha A.C."/>
            <person name="Jimenez P."/>
            <person name="Cuesta I."/>
            <person name="Valdezate S."/>
        </authorList>
    </citation>
    <scope>NUCLEOTIDE SEQUENCE [LARGE SCALE GENOMIC DNA]</scope>
    <source>
        <strain evidence="9 10">CNM20110649</strain>
    </source>
</reference>
<feature type="domain" description="RNA polymerase sigma-70 region 2" evidence="6">
    <location>
        <begin position="6"/>
        <end position="68"/>
    </location>
</feature>
<comment type="caution">
    <text evidence="9">The sequence shown here is derived from an EMBL/GenBank/DDBJ whole genome shotgun (WGS) entry which is preliminary data.</text>
</comment>
<dbReference type="Pfam" id="PF20239">
    <property type="entry name" value="DUF6596"/>
    <property type="match status" value="1"/>
</dbReference>
<keyword evidence="3" id="KW-0731">Sigma factor</keyword>
<dbReference type="InterPro" id="IPR013324">
    <property type="entry name" value="RNA_pol_sigma_r3/r4-like"/>
</dbReference>
<organism evidence="9 10">
    <name type="scientific">Nocardia cyriacigeorgica</name>
    <dbReference type="NCBI Taxonomy" id="135487"/>
    <lineage>
        <taxon>Bacteria</taxon>
        <taxon>Bacillati</taxon>
        <taxon>Actinomycetota</taxon>
        <taxon>Actinomycetes</taxon>
        <taxon>Mycobacteriales</taxon>
        <taxon>Nocardiaceae</taxon>
        <taxon>Nocardia</taxon>
    </lineage>
</organism>
<feature type="domain" description="DUF6596" evidence="8">
    <location>
        <begin position="160"/>
        <end position="251"/>
    </location>
</feature>
<proteinExistence type="inferred from homology"/>
<dbReference type="InterPro" id="IPR013249">
    <property type="entry name" value="RNA_pol_sigma70_r4_t2"/>
</dbReference>
<evidence type="ECO:0000259" key="6">
    <source>
        <dbReference type="Pfam" id="PF04542"/>
    </source>
</evidence>
<dbReference type="SUPFAM" id="SSF88946">
    <property type="entry name" value="Sigma2 domain of RNA polymerase sigma factors"/>
    <property type="match status" value="1"/>
</dbReference>
<evidence type="ECO:0000256" key="5">
    <source>
        <dbReference type="ARBA" id="ARBA00023163"/>
    </source>
</evidence>
<dbReference type="SUPFAM" id="SSF88659">
    <property type="entry name" value="Sigma3 and sigma4 domains of RNA polymerase sigma factors"/>
    <property type="match status" value="1"/>
</dbReference>
<dbReference type="PANTHER" id="PTHR47756:SF2">
    <property type="entry name" value="BLL6612 PROTEIN"/>
    <property type="match status" value="1"/>
</dbReference>
<evidence type="ECO:0000256" key="4">
    <source>
        <dbReference type="ARBA" id="ARBA00023125"/>
    </source>
</evidence>
<keyword evidence="10" id="KW-1185">Reference proteome</keyword>
<keyword evidence="4" id="KW-0238">DNA-binding</keyword>
<sequence>MDEALLRTLTPAVIAILVRRGADFAAAEDAVQEALIEAVRVWPDDPPRDPKSWLVAVAWRKFLDTTRADTSRRRREILVDAEPTPGPGPVIDDTLQLYFLCAHPSLTPASAVALTLRAVGGLTTQQIAQAYLVPEATMAQRISRAKRTVAGVRFDRPGDLATVLQVLYLVFNEGYTGEVDLAAEAIRLTRQLAAHTDDEEVAGLLALMLLHHARRPARTRPDGSLVPLAEQDRSRWDTHLIAEGVDILQTALGRDRLGEFQTQAAIAALHADARTAGETDWVQIVEWYDELLRLTDNPVPRLNRAVAVGEADGPRAGLAALTELDPTLPRYTAVAAYLHERDGDPATAAGLYTEAARVASNLPERDHLTRQAARLNAQLRR</sequence>
<dbReference type="InterPro" id="IPR036388">
    <property type="entry name" value="WH-like_DNA-bd_sf"/>
</dbReference>
<dbReference type="Gene3D" id="1.10.10.10">
    <property type="entry name" value="Winged helix-like DNA-binding domain superfamily/Winged helix DNA-binding domain"/>
    <property type="match status" value="1"/>
</dbReference>
<feature type="domain" description="RNA polymerase sigma factor 70 region 4 type 2" evidence="7">
    <location>
        <begin position="98"/>
        <end position="148"/>
    </location>
</feature>
<gene>
    <name evidence="9" type="ORF">GV794_21730</name>
</gene>
<keyword evidence="5" id="KW-0804">Transcription</keyword>
<dbReference type="InterPro" id="IPR007627">
    <property type="entry name" value="RNA_pol_sigma70_r2"/>
</dbReference>
<evidence type="ECO:0000256" key="1">
    <source>
        <dbReference type="ARBA" id="ARBA00010641"/>
    </source>
</evidence>
<dbReference type="InterPro" id="IPR046531">
    <property type="entry name" value="DUF6596"/>
</dbReference>
<dbReference type="RefSeq" id="WP_163956176.1">
    <property type="nucleotide sequence ID" value="NZ_JAAGUX010000049.1"/>
</dbReference>
<evidence type="ECO:0000313" key="10">
    <source>
        <dbReference type="Proteomes" id="UP000470876"/>
    </source>
</evidence>
<evidence type="ECO:0000256" key="2">
    <source>
        <dbReference type="ARBA" id="ARBA00023015"/>
    </source>
</evidence>
<evidence type="ECO:0000256" key="3">
    <source>
        <dbReference type="ARBA" id="ARBA00023082"/>
    </source>
</evidence>
<name>A0ABX0CP88_9NOCA</name>
<dbReference type="Proteomes" id="UP000470876">
    <property type="component" value="Unassembled WGS sequence"/>
</dbReference>
<evidence type="ECO:0000259" key="7">
    <source>
        <dbReference type="Pfam" id="PF08281"/>
    </source>
</evidence>